<proteinExistence type="predicted"/>
<reference evidence="3" key="1">
    <citation type="journal article" date="2019" name="Int. J. Syst. Evol. Microbiol.">
        <title>The Global Catalogue of Microorganisms (GCM) 10K type strain sequencing project: providing services to taxonomists for standard genome sequencing and annotation.</title>
        <authorList>
            <consortium name="The Broad Institute Genomics Platform"/>
            <consortium name="The Broad Institute Genome Sequencing Center for Infectious Disease"/>
            <person name="Wu L."/>
            <person name="Ma J."/>
        </authorList>
    </citation>
    <scope>NUCLEOTIDE SEQUENCE [LARGE SCALE GENOMIC DNA]</scope>
    <source>
        <strain evidence="3">JCM 17027</strain>
    </source>
</reference>
<protein>
    <submittedName>
        <fullName evidence="2">Uncharacterized protein</fullName>
    </submittedName>
</protein>
<dbReference type="RefSeq" id="WP_345589028.1">
    <property type="nucleotide sequence ID" value="NZ_BAABCQ010000008.1"/>
</dbReference>
<keyword evidence="3" id="KW-1185">Reference proteome</keyword>
<feature type="region of interest" description="Disordered" evidence="1">
    <location>
        <begin position="56"/>
        <end position="91"/>
    </location>
</feature>
<organism evidence="2 3">
    <name type="scientific">Streptomyces marokkonensis</name>
    <dbReference type="NCBI Taxonomy" id="324855"/>
    <lineage>
        <taxon>Bacteria</taxon>
        <taxon>Bacillati</taxon>
        <taxon>Actinomycetota</taxon>
        <taxon>Actinomycetes</taxon>
        <taxon>Kitasatosporales</taxon>
        <taxon>Streptomycetaceae</taxon>
        <taxon>Streptomyces</taxon>
    </lineage>
</organism>
<evidence type="ECO:0000313" key="3">
    <source>
        <dbReference type="Proteomes" id="UP001500034"/>
    </source>
</evidence>
<gene>
    <name evidence="2" type="ORF">GCM10022384_06940</name>
</gene>
<dbReference type="EMBL" id="BAABCQ010000008">
    <property type="protein sequence ID" value="GAA3956367.1"/>
    <property type="molecule type" value="Genomic_DNA"/>
</dbReference>
<evidence type="ECO:0000313" key="2">
    <source>
        <dbReference type="EMBL" id="GAA3956367.1"/>
    </source>
</evidence>
<accession>A0ABP7NYM5</accession>
<name>A0ABP7NYM5_9ACTN</name>
<sequence>MGFGDPESAQFAVGRAGTIHGVKGQEEDAVLIVVPPLGKDKEDTRSDRLIEAWTTGATAECAPEPQRHYASSTSVSHEPDGSLRSRSATGI</sequence>
<evidence type="ECO:0000256" key="1">
    <source>
        <dbReference type="SAM" id="MobiDB-lite"/>
    </source>
</evidence>
<comment type="caution">
    <text evidence="2">The sequence shown here is derived from an EMBL/GenBank/DDBJ whole genome shotgun (WGS) entry which is preliminary data.</text>
</comment>
<dbReference type="Proteomes" id="UP001500034">
    <property type="component" value="Unassembled WGS sequence"/>
</dbReference>